<sequence length="350" mass="40627">MAISIQFTMPNVSQPALAGLSALERLPVEIIQEIFLHCLEVNLPRASIHISRALSNTVLYTWVTRYVFSSTNESSRQDFFTPDFLPWPLDVFALSPNERRDLQNVILSCRWCTLPLIRKCQREYIEHTIRRKCLQLDLSPGDRQVLINIGEQFDKDLPLMPDETPHAHRGKGDLILKAKIPKSDVDCKVAVWFNAGAVQIRPSSEIYQETDIFRLPCFAANLPVRVPDKLLFPPWTESKLDFLELLSMDGYLDEDPEHPRAKRILRQTIRDRDLATFKRLLSMRIRVPWYKYPIRWPVLPNHFYVALKYADEVKDPFVRLLVSQRWEDIPSDDFQLKDQLMAKLGTGISG</sequence>
<dbReference type="AlphaFoldDB" id="A0A370C964"/>
<evidence type="ECO:0000313" key="1">
    <source>
        <dbReference type="EMBL" id="RDH22523.1"/>
    </source>
</evidence>
<evidence type="ECO:0008006" key="3">
    <source>
        <dbReference type="Google" id="ProtNLM"/>
    </source>
</evidence>
<protein>
    <recommendedName>
        <fullName evidence="3">F-box domain-containing protein</fullName>
    </recommendedName>
</protein>
<gene>
    <name evidence="1" type="ORF">M747DRAFT_179760</name>
</gene>
<accession>A0A370C964</accession>
<proteinExistence type="predicted"/>
<dbReference type="VEuPathDB" id="FungiDB:M747DRAFT_179760"/>
<dbReference type="Proteomes" id="UP000253845">
    <property type="component" value="Unassembled WGS sequence"/>
</dbReference>
<dbReference type="EMBL" id="KZ851907">
    <property type="protein sequence ID" value="RDH22523.1"/>
    <property type="molecule type" value="Genomic_DNA"/>
</dbReference>
<reference evidence="1 2" key="1">
    <citation type="submission" date="2018-07" db="EMBL/GenBank/DDBJ databases">
        <title>Section-level genome sequencing of Aspergillus section Nigri to investigate inter- and intra-species variation.</title>
        <authorList>
            <consortium name="DOE Joint Genome Institute"/>
            <person name="Vesth T.C."/>
            <person name="Nybo J.L."/>
            <person name="Theobald S."/>
            <person name="Frisvad J.C."/>
            <person name="Larsen T.O."/>
            <person name="Nielsen K.F."/>
            <person name="Hoof J.B."/>
            <person name="Brandl J."/>
            <person name="Salamov A."/>
            <person name="Riley R."/>
            <person name="Gladden J.M."/>
            <person name="Phatale P."/>
            <person name="Nielsen M.T."/>
            <person name="Lyhne E.K."/>
            <person name="Kogle M.E."/>
            <person name="Strasser K."/>
            <person name="McDonnell E."/>
            <person name="Barry K."/>
            <person name="Clum A."/>
            <person name="Chen C."/>
            <person name="Nolan M."/>
            <person name="Sandor L."/>
            <person name="Kuo A."/>
            <person name="Lipzen A."/>
            <person name="Hainaut M."/>
            <person name="Drula E."/>
            <person name="Tsang A."/>
            <person name="Magnuson J.K."/>
            <person name="Henrissat B."/>
            <person name="Wiebenga A."/>
            <person name="Simmons B.A."/>
            <person name="Makela M.R."/>
            <person name="De vries R.P."/>
            <person name="Grigoriev I.V."/>
            <person name="Mortensen U.H."/>
            <person name="Baker S.E."/>
            <person name="Andersen M.R."/>
        </authorList>
    </citation>
    <scope>NUCLEOTIDE SEQUENCE [LARGE SCALE GENOMIC DNA]</scope>
    <source>
        <strain evidence="1 2">ATCC 13496</strain>
    </source>
</reference>
<evidence type="ECO:0000313" key="2">
    <source>
        <dbReference type="Proteomes" id="UP000253845"/>
    </source>
</evidence>
<name>A0A370C964_ASPNG</name>
<organism evidence="1 2">
    <name type="scientific">Aspergillus niger ATCC 13496</name>
    <dbReference type="NCBI Taxonomy" id="1353008"/>
    <lineage>
        <taxon>Eukaryota</taxon>
        <taxon>Fungi</taxon>
        <taxon>Dikarya</taxon>
        <taxon>Ascomycota</taxon>
        <taxon>Pezizomycotina</taxon>
        <taxon>Eurotiomycetes</taxon>
        <taxon>Eurotiomycetidae</taxon>
        <taxon>Eurotiales</taxon>
        <taxon>Aspergillaceae</taxon>
        <taxon>Aspergillus</taxon>
        <taxon>Aspergillus subgen. Circumdati</taxon>
    </lineage>
</organism>